<proteinExistence type="predicted"/>
<keyword evidence="1" id="KW-0472">Membrane</keyword>
<evidence type="ECO:0000256" key="1">
    <source>
        <dbReference type="SAM" id="Phobius"/>
    </source>
</evidence>
<evidence type="ECO:0000313" key="2">
    <source>
        <dbReference type="EMBL" id="KAE9630678.1"/>
    </source>
</evidence>
<dbReference type="RefSeq" id="WP_158741436.1">
    <property type="nucleotide sequence ID" value="NZ_JAFBEP010000014.1"/>
</dbReference>
<organism evidence="2 3">
    <name type="scientific">Defluviitalea raffinosedens</name>
    <dbReference type="NCBI Taxonomy" id="1450156"/>
    <lineage>
        <taxon>Bacteria</taxon>
        <taxon>Bacillati</taxon>
        <taxon>Bacillota</taxon>
        <taxon>Clostridia</taxon>
        <taxon>Lachnospirales</taxon>
        <taxon>Defluviitaleaceae</taxon>
        <taxon>Defluviitalea</taxon>
    </lineage>
</organism>
<dbReference type="EMBL" id="WSLF01000014">
    <property type="protein sequence ID" value="KAE9630678.1"/>
    <property type="molecule type" value="Genomic_DNA"/>
</dbReference>
<dbReference type="OrthoDB" id="2085737at2"/>
<evidence type="ECO:0000313" key="3">
    <source>
        <dbReference type="Proteomes" id="UP000483018"/>
    </source>
</evidence>
<reference evidence="2 3" key="1">
    <citation type="submission" date="2019-12" db="EMBL/GenBank/DDBJ databases">
        <title>Defluviitalea raffinosedens, isolated from a biogas fermenter, genome sequencing and characterization.</title>
        <authorList>
            <person name="Rettenmaier R."/>
            <person name="Schneider M."/>
            <person name="Neuhaus K."/>
            <person name="Liebl W."/>
            <person name="Zverlov V."/>
        </authorList>
    </citation>
    <scope>NUCLEOTIDE SEQUENCE [LARGE SCALE GENOMIC DNA]</scope>
    <source>
        <strain evidence="2 3">249c-K6</strain>
    </source>
</reference>
<keyword evidence="1" id="KW-1133">Transmembrane helix</keyword>
<keyword evidence="3" id="KW-1185">Reference proteome</keyword>
<dbReference type="Proteomes" id="UP000483018">
    <property type="component" value="Unassembled WGS sequence"/>
</dbReference>
<protein>
    <recommendedName>
        <fullName evidence="4">DUF3784 domain-containing protein</fullName>
    </recommendedName>
</protein>
<gene>
    <name evidence="2" type="ORF">GND95_12230</name>
</gene>
<name>A0A7C8HDH0_9FIRM</name>
<feature type="transmembrane region" description="Helical" evidence="1">
    <location>
        <begin position="6"/>
        <end position="22"/>
    </location>
</feature>
<accession>A0A7C8HDH0</accession>
<dbReference type="AlphaFoldDB" id="A0A7C8HDH0"/>
<keyword evidence="1" id="KW-0812">Transmembrane</keyword>
<feature type="transmembrane region" description="Helical" evidence="1">
    <location>
        <begin position="76"/>
        <end position="95"/>
    </location>
</feature>
<sequence>MMVYSIIMMIAAVLLLICGIAIQKGNTDLIHDYHRSKVKESDRLEYGKAFAKGIYLLAFTLLLSGSVTLIGEDTAIVVISVAVLLIGMLISFMVLGKVQKKFNGGWF</sequence>
<comment type="caution">
    <text evidence="2">The sequence shown here is derived from an EMBL/GenBank/DDBJ whole genome shotgun (WGS) entry which is preliminary data.</text>
</comment>
<evidence type="ECO:0008006" key="4">
    <source>
        <dbReference type="Google" id="ProtNLM"/>
    </source>
</evidence>
<feature type="transmembrane region" description="Helical" evidence="1">
    <location>
        <begin position="49"/>
        <end position="70"/>
    </location>
</feature>